<organism evidence="4 5">
    <name type="scientific">Cichlidogyrus casuarinus</name>
    <dbReference type="NCBI Taxonomy" id="1844966"/>
    <lineage>
        <taxon>Eukaryota</taxon>
        <taxon>Metazoa</taxon>
        <taxon>Spiralia</taxon>
        <taxon>Lophotrochozoa</taxon>
        <taxon>Platyhelminthes</taxon>
        <taxon>Monogenea</taxon>
        <taxon>Monopisthocotylea</taxon>
        <taxon>Dactylogyridea</taxon>
        <taxon>Ancyrocephalidae</taxon>
        <taxon>Cichlidogyrus</taxon>
    </lineage>
</organism>
<keyword evidence="3" id="KW-0560">Oxidoreductase</keyword>
<reference evidence="4 5" key="1">
    <citation type="submission" date="2024-11" db="EMBL/GenBank/DDBJ databases">
        <title>Adaptive evolution of stress response genes in parasites aligns with host niche diversity.</title>
        <authorList>
            <person name="Hahn C."/>
            <person name="Resl P."/>
        </authorList>
    </citation>
    <scope>NUCLEOTIDE SEQUENCE [LARGE SCALE GENOMIC DNA]</scope>
    <source>
        <strain evidence="4">EGGRZ-B1_66</strain>
        <tissue evidence="4">Body</tissue>
    </source>
</reference>
<dbReference type="InterPro" id="IPR036249">
    <property type="entry name" value="Thioredoxin-like_sf"/>
</dbReference>
<accession>A0ABD2QBZ7</accession>
<comment type="similarity">
    <text evidence="1">Belongs to the glutathione peroxidase family.</text>
</comment>
<dbReference type="InterPro" id="IPR000889">
    <property type="entry name" value="Glutathione_peroxidase"/>
</dbReference>
<evidence type="ECO:0000313" key="5">
    <source>
        <dbReference type="Proteomes" id="UP001626550"/>
    </source>
</evidence>
<evidence type="ECO:0000256" key="2">
    <source>
        <dbReference type="ARBA" id="ARBA00022559"/>
    </source>
</evidence>
<dbReference type="PANTHER" id="PTHR11592:SF78">
    <property type="entry name" value="GLUTATHIONE PEROXIDASE"/>
    <property type="match status" value="1"/>
</dbReference>
<evidence type="ECO:0000256" key="1">
    <source>
        <dbReference type="ARBA" id="ARBA00006926"/>
    </source>
</evidence>
<evidence type="ECO:0000313" key="4">
    <source>
        <dbReference type="EMBL" id="KAL3317043.1"/>
    </source>
</evidence>
<name>A0ABD2QBZ7_9PLAT</name>
<dbReference type="PROSITE" id="PS51355">
    <property type="entry name" value="GLUTATHIONE_PEROXID_3"/>
    <property type="match status" value="1"/>
</dbReference>
<sequence>MYTYLKDAQSTWFGRDIGWNYVKFVIDRNGVPVNRYTSTTDPYSMEGFLKKLLAQPPNNNL</sequence>
<dbReference type="EMBL" id="JBJKFK010000440">
    <property type="protein sequence ID" value="KAL3317043.1"/>
    <property type="molecule type" value="Genomic_DNA"/>
</dbReference>
<keyword evidence="2" id="KW-0575">Peroxidase</keyword>
<evidence type="ECO:0008006" key="6">
    <source>
        <dbReference type="Google" id="ProtNLM"/>
    </source>
</evidence>
<dbReference type="SUPFAM" id="SSF52833">
    <property type="entry name" value="Thioredoxin-like"/>
    <property type="match status" value="1"/>
</dbReference>
<proteinExistence type="inferred from homology"/>
<dbReference type="AlphaFoldDB" id="A0ABD2QBZ7"/>
<dbReference type="GO" id="GO:0004601">
    <property type="term" value="F:peroxidase activity"/>
    <property type="evidence" value="ECO:0007669"/>
    <property type="project" value="UniProtKB-KW"/>
</dbReference>
<protein>
    <recommendedName>
        <fullName evidence="6">Glutathione peroxidase</fullName>
    </recommendedName>
</protein>
<dbReference type="Proteomes" id="UP001626550">
    <property type="component" value="Unassembled WGS sequence"/>
</dbReference>
<keyword evidence="5" id="KW-1185">Reference proteome</keyword>
<dbReference type="Gene3D" id="3.40.30.10">
    <property type="entry name" value="Glutaredoxin"/>
    <property type="match status" value="1"/>
</dbReference>
<dbReference type="PANTHER" id="PTHR11592">
    <property type="entry name" value="GLUTATHIONE PEROXIDASE"/>
    <property type="match status" value="1"/>
</dbReference>
<comment type="caution">
    <text evidence="4">The sequence shown here is derived from an EMBL/GenBank/DDBJ whole genome shotgun (WGS) entry which is preliminary data.</text>
</comment>
<gene>
    <name evidence="4" type="ORF">Ciccas_004297</name>
</gene>
<evidence type="ECO:0000256" key="3">
    <source>
        <dbReference type="ARBA" id="ARBA00023002"/>
    </source>
</evidence>